<sequence>MSTRLKNQFVDLTIEKEKFDSVLQNLKEGVFAIDPENASILFQNKSVPGSLIEPNSRSRKLTDATRDLRLLEFVLNHLKGSGDSKMELDLGQNFYAIKMYPLKTNGKTLMYIGVIRNITEENNPTSFESNSFKTLLMNSKLLLHPLRDIRKRYSIVCAFRLKAMKKDF</sequence>
<dbReference type="Proteomes" id="UP000012128">
    <property type="component" value="Unassembled WGS sequence"/>
</dbReference>
<evidence type="ECO:0000313" key="2">
    <source>
        <dbReference type="Proteomes" id="UP000012128"/>
    </source>
</evidence>
<evidence type="ECO:0000313" key="1">
    <source>
        <dbReference type="EMBL" id="EMM82570.1"/>
    </source>
</evidence>
<reference evidence="1 2" key="1">
    <citation type="submission" date="2013-01" db="EMBL/GenBank/DDBJ databases">
        <authorList>
            <person name="Harkins D.M."/>
            <person name="Durkin A.S."/>
            <person name="Brinkac L.M."/>
            <person name="Haft D.H."/>
            <person name="Selengut J.D."/>
            <person name="Sanka R."/>
            <person name="DePew J."/>
            <person name="Purushe J."/>
            <person name="Hospenthal D.R."/>
            <person name="Murray C.K."/>
            <person name="Pimentel G."/>
            <person name="Wasfy M."/>
            <person name="Parker T."/>
            <person name="Miller R.S."/>
            <person name="Vinetz J.M."/>
            <person name="Sutton G.G."/>
            <person name="Nierman W.C."/>
            <person name="Fouts D.E."/>
        </authorList>
    </citation>
    <scope>NUCLEOTIDE SEQUENCE [LARGE SCALE GENOMIC DNA]</scope>
    <source>
        <strain evidence="1 2">2006001854</strain>
    </source>
</reference>
<protein>
    <submittedName>
        <fullName evidence="1">Uncharacterized protein</fullName>
    </submittedName>
</protein>
<dbReference type="EMBL" id="AFLW02000081">
    <property type="protein sequence ID" value="EMM82570.1"/>
    <property type="molecule type" value="Genomic_DNA"/>
</dbReference>
<dbReference type="AlphaFoldDB" id="M6GCU8"/>
<name>M6GCU8_LEPIR</name>
<gene>
    <name evidence="1" type="ORF">LEP1GSC037_1877</name>
</gene>
<organism evidence="1 2">
    <name type="scientific">Leptospira interrogans str. 2006001854</name>
    <dbReference type="NCBI Taxonomy" id="1001590"/>
    <lineage>
        <taxon>Bacteria</taxon>
        <taxon>Pseudomonadati</taxon>
        <taxon>Spirochaetota</taxon>
        <taxon>Spirochaetia</taxon>
        <taxon>Leptospirales</taxon>
        <taxon>Leptospiraceae</taxon>
        <taxon>Leptospira</taxon>
    </lineage>
</organism>
<proteinExistence type="predicted"/>
<comment type="caution">
    <text evidence="1">The sequence shown here is derived from an EMBL/GenBank/DDBJ whole genome shotgun (WGS) entry which is preliminary data.</text>
</comment>
<accession>M6GCU8</accession>